<dbReference type="Proteomes" id="UP000030416">
    <property type="component" value="Unassembled WGS sequence"/>
</dbReference>
<dbReference type="RefSeq" id="WP_036185075.1">
    <property type="nucleotide sequence ID" value="NZ_AVDA01000008.1"/>
</dbReference>
<dbReference type="OrthoDB" id="2991227at2"/>
<comment type="caution">
    <text evidence="2">The sequence shown here is derived from an EMBL/GenBank/DDBJ whole genome shotgun (WGS) entry which is preliminary data.</text>
</comment>
<evidence type="ECO:0000256" key="1">
    <source>
        <dbReference type="SAM" id="MobiDB-lite"/>
    </source>
</evidence>
<keyword evidence="3" id="KW-1185">Reference proteome</keyword>
<feature type="compositionally biased region" description="Basic and acidic residues" evidence="1">
    <location>
        <begin position="1"/>
        <end position="16"/>
    </location>
</feature>
<feature type="region of interest" description="Disordered" evidence="1">
    <location>
        <begin position="1"/>
        <end position="29"/>
    </location>
</feature>
<evidence type="ECO:0000313" key="3">
    <source>
        <dbReference type="Proteomes" id="UP000030416"/>
    </source>
</evidence>
<proteinExistence type="predicted"/>
<protein>
    <submittedName>
        <fullName evidence="2">Uncharacterized protein</fullName>
    </submittedName>
</protein>
<reference evidence="2 3" key="1">
    <citation type="submission" date="2014-02" db="EMBL/GenBank/DDBJ databases">
        <title>Draft genome sequence of Lysinibacillus manganicus DSM 26584T.</title>
        <authorList>
            <person name="Zhang F."/>
            <person name="Wang G."/>
            <person name="Zhang L."/>
        </authorList>
    </citation>
    <scope>NUCLEOTIDE SEQUENCE [LARGE SCALE GENOMIC DNA]</scope>
    <source>
        <strain evidence="2 3">DSM 26584</strain>
    </source>
</reference>
<sequence>MSEHLVEANISRESKSNRGKTRSPFLMETTAQTIPQTTPSLYTIELFERSNKAVKRLKDSSYGEVKL</sequence>
<dbReference type="AlphaFoldDB" id="A0A0A3I8B1"/>
<gene>
    <name evidence="2" type="ORF">CD29_08150</name>
</gene>
<name>A0A0A3I8B1_9BACL</name>
<accession>A0A0A3I8B1</accession>
<dbReference type="EMBL" id="JPVN01000008">
    <property type="protein sequence ID" value="KGR78978.1"/>
    <property type="molecule type" value="Genomic_DNA"/>
</dbReference>
<evidence type="ECO:0000313" key="2">
    <source>
        <dbReference type="EMBL" id="KGR78978.1"/>
    </source>
</evidence>
<organism evidence="2 3">
    <name type="scientific">Ureibacillus manganicus DSM 26584</name>
    <dbReference type="NCBI Taxonomy" id="1384049"/>
    <lineage>
        <taxon>Bacteria</taxon>
        <taxon>Bacillati</taxon>
        <taxon>Bacillota</taxon>
        <taxon>Bacilli</taxon>
        <taxon>Bacillales</taxon>
        <taxon>Caryophanaceae</taxon>
        <taxon>Ureibacillus</taxon>
    </lineage>
</organism>